<dbReference type="NCBIfam" id="TIGR02447">
    <property type="entry name" value="yiiD_Cterm"/>
    <property type="match status" value="1"/>
</dbReference>
<gene>
    <name evidence="2" type="ORF">IOQ59_12290</name>
</gene>
<protein>
    <submittedName>
        <fullName evidence="2">Thioesterase domain-containing protein</fullName>
    </submittedName>
</protein>
<dbReference type="Pfam" id="PF09500">
    <property type="entry name" value="YiiD_C"/>
    <property type="match status" value="1"/>
</dbReference>
<proteinExistence type="predicted"/>
<dbReference type="AlphaFoldDB" id="A0A8J7FKR1"/>
<evidence type="ECO:0000313" key="2">
    <source>
        <dbReference type="EMBL" id="MBE9398038.1"/>
    </source>
</evidence>
<accession>A0A8J7FKR1</accession>
<dbReference type="SUPFAM" id="SSF54637">
    <property type="entry name" value="Thioesterase/thiol ester dehydrase-isomerase"/>
    <property type="match status" value="1"/>
</dbReference>
<evidence type="ECO:0000259" key="1">
    <source>
        <dbReference type="Pfam" id="PF09500"/>
    </source>
</evidence>
<dbReference type="InterPro" id="IPR029069">
    <property type="entry name" value="HotDog_dom_sf"/>
</dbReference>
<reference evidence="2" key="1">
    <citation type="submission" date="2020-10" db="EMBL/GenBank/DDBJ databases">
        <title>Bacterium isolated from coastal waters sediment.</title>
        <authorList>
            <person name="Chen R.-J."/>
            <person name="Lu D.-C."/>
            <person name="Zhu K.-L."/>
            <person name="Du Z.-J."/>
        </authorList>
    </citation>
    <scope>NUCLEOTIDE SEQUENCE</scope>
    <source>
        <strain evidence="2">N1Y112</strain>
    </source>
</reference>
<organism evidence="2 3">
    <name type="scientific">Pontibacterium sinense</name>
    <dbReference type="NCBI Taxonomy" id="2781979"/>
    <lineage>
        <taxon>Bacteria</taxon>
        <taxon>Pseudomonadati</taxon>
        <taxon>Pseudomonadota</taxon>
        <taxon>Gammaproteobacteria</taxon>
        <taxon>Oceanospirillales</taxon>
        <taxon>Oceanospirillaceae</taxon>
        <taxon>Pontibacterium</taxon>
    </lineage>
</organism>
<feature type="domain" description="Thioesterase putative" evidence="1">
    <location>
        <begin position="13"/>
        <end position="150"/>
    </location>
</feature>
<sequence length="155" mass="17270">MSQYQQTADEFLSWLKGQIPLINHMGFKPLNYDGQSLEMGAELEPNVNDKGTGFGGSLATVATLCGWSLVTLHLREMGRDDDVVIRDSHLEYLLPVTDDFVARTALPDEETVTGFDARMKEKGRARMDLVIEICQGDQVAMRLSGSYTALEKRRG</sequence>
<dbReference type="InterPro" id="IPR012660">
    <property type="entry name" value="YiiD_C"/>
</dbReference>
<dbReference type="Proteomes" id="UP000640333">
    <property type="component" value="Unassembled WGS sequence"/>
</dbReference>
<keyword evidence="3" id="KW-1185">Reference proteome</keyword>
<name>A0A8J7FKR1_9GAMM</name>
<evidence type="ECO:0000313" key="3">
    <source>
        <dbReference type="Proteomes" id="UP000640333"/>
    </source>
</evidence>
<dbReference type="Gene3D" id="3.10.129.10">
    <property type="entry name" value="Hotdog Thioesterase"/>
    <property type="match status" value="1"/>
</dbReference>
<dbReference type="RefSeq" id="WP_193953672.1">
    <property type="nucleotide sequence ID" value="NZ_JADEYS010000011.1"/>
</dbReference>
<comment type="caution">
    <text evidence="2">The sequence shown here is derived from an EMBL/GenBank/DDBJ whole genome shotgun (WGS) entry which is preliminary data.</text>
</comment>
<dbReference type="EMBL" id="JADEYS010000011">
    <property type="protein sequence ID" value="MBE9398038.1"/>
    <property type="molecule type" value="Genomic_DNA"/>
</dbReference>